<accession>A0ABW1U2T6</accession>
<keyword evidence="2" id="KW-1185">Reference proteome</keyword>
<gene>
    <name evidence="1" type="ORF">ACFQND_22275</name>
</gene>
<evidence type="ECO:0000313" key="2">
    <source>
        <dbReference type="Proteomes" id="UP001596270"/>
    </source>
</evidence>
<dbReference type="Proteomes" id="UP001596270">
    <property type="component" value="Unassembled WGS sequence"/>
</dbReference>
<sequence>MPELTLSQTNEGVFRVLDAQGSHVGNLKLIRGLWKFKAIGYGPGGELIPGGGPLTERHNTSFAAPDAEIVSATLMQPRPATPATFRH</sequence>
<comment type="caution">
    <text evidence="1">The sequence shown here is derived from an EMBL/GenBank/DDBJ whole genome shotgun (WGS) entry which is preliminary data.</text>
</comment>
<evidence type="ECO:0000313" key="1">
    <source>
        <dbReference type="EMBL" id="MFC6283962.1"/>
    </source>
</evidence>
<organism evidence="1 2">
    <name type="scientific">Polaromonas aquatica</name>
    <dbReference type="NCBI Taxonomy" id="332657"/>
    <lineage>
        <taxon>Bacteria</taxon>
        <taxon>Pseudomonadati</taxon>
        <taxon>Pseudomonadota</taxon>
        <taxon>Betaproteobacteria</taxon>
        <taxon>Burkholderiales</taxon>
        <taxon>Comamonadaceae</taxon>
        <taxon>Polaromonas</taxon>
    </lineage>
</organism>
<protein>
    <submittedName>
        <fullName evidence="1">Uncharacterized protein</fullName>
    </submittedName>
</protein>
<dbReference type="EMBL" id="JBHSRS010000084">
    <property type="protein sequence ID" value="MFC6283962.1"/>
    <property type="molecule type" value="Genomic_DNA"/>
</dbReference>
<dbReference type="RefSeq" id="WP_371439729.1">
    <property type="nucleotide sequence ID" value="NZ_JBHSRS010000084.1"/>
</dbReference>
<name>A0ABW1U2T6_9BURK</name>
<reference evidence="2" key="1">
    <citation type="journal article" date="2019" name="Int. J. Syst. Evol. Microbiol.">
        <title>The Global Catalogue of Microorganisms (GCM) 10K type strain sequencing project: providing services to taxonomists for standard genome sequencing and annotation.</title>
        <authorList>
            <consortium name="The Broad Institute Genomics Platform"/>
            <consortium name="The Broad Institute Genome Sequencing Center for Infectious Disease"/>
            <person name="Wu L."/>
            <person name="Ma J."/>
        </authorList>
    </citation>
    <scope>NUCLEOTIDE SEQUENCE [LARGE SCALE GENOMIC DNA]</scope>
    <source>
        <strain evidence="2">CCUG 39402</strain>
    </source>
</reference>
<proteinExistence type="predicted"/>